<keyword evidence="4" id="KW-1185">Reference proteome</keyword>
<feature type="transmembrane region" description="Helical" evidence="1">
    <location>
        <begin position="30"/>
        <end position="49"/>
    </location>
</feature>
<sequence>MPARSISTGIRPLGGTLYSLFDPRRNSLNAIRLLLAAAVIVSHSSVIGNLGPEPEAGGEHLGTWAVLGFFAVSGYLITRSRLNGQSPWSFYTARFLRIYPGFLVCLLAVAFVFAPLSLLVGSSGTFTLVDSLSYLARNFLLYPPFISQTNIGTTVPNVPVPGIWNGSLWTLFWEASCYIAVGTVCYVKNEKLRAAFIGAGFLTASAVSAAKLVGWVPASVYTLVAPLVAAFCAGALLFHFSDRVRVRPAVALSAALLMLAIFTETASVLAPLPFAVIIMALGSVLPFQSVGAKSDLSYGVYIYGVPVQNILEIGWPDLPLIPYILLSLGLTLPLAWLSFRFVEAPALGLKSRLRNSPFRSDVATGSK</sequence>
<accession>A0ABV8WDF3</accession>
<feature type="transmembrane region" description="Helical" evidence="1">
    <location>
        <begin position="61"/>
        <end position="78"/>
    </location>
</feature>
<keyword evidence="3" id="KW-0012">Acyltransferase</keyword>
<dbReference type="PANTHER" id="PTHR23028">
    <property type="entry name" value="ACETYLTRANSFERASE"/>
    <property type="match status" value="1"/>
</dbReference>
<dbReference type="RefSeq" id="WP_286397885.1">
    <property type="nucleotide sequence ID" value="NZ_JBHSDQ010000001.1"/>
</dbReference>
<feature type="transmembrane region" description="Helical" evidence="1">
    <location>
        <begin position="98"/>
        <end position="120"/>
    </location>
</feature>
<evidence type="ECO:0000256" key="1">
    <source>
        <dbReference type="SAM" id="Phobius"/>
    </source>
</evidence>
<dbReference type="EMBL" id="JBHSDQ010000001">
    <property type="protein sequence ID" value="MFC4394712.1"/>
    <property type="molecule type" value="Genomic_DNA"/>
</dbReference>
<protein>
    <submittedName>
        <fullName evidence="3">Acyltransferase family protein</fullName>
        <ecNumber evidence="3">2.3.-.-</ecNumber>
    </submittedName>
</protein>
<dbReference type="GO" id="GO:0016746">
    <property type="term" value="F:acyltransferase activity"/>
    <property type="evidence" value="ECO:0007669"/>
    <property type="project" value="UniProtKB-KW"/>
</dbReference>
<evidence type="ECO:0000259" key="2">
    <source>
        <dbReference type="Pfam" id="PF01757"/>
    </source>
</evidence>
<proteinExistence type="predicted"/>
<dbReference type="Pfam" id="PF01757">
    <property type="entry name" value="Acyl_transf_3"/>
    <property type="match status" value="1"/>
</dbReference>
<gene>
    <name evidence="3" type="ORF">ACFO0G_01305</name>
</gene>
<dbReference type="InterPro" id="IPR002656">
    <property type="entry name" value="Acyl_transf_3_dom"/>
</dbReference>
<dbReference type="PANTHER" id="PTHR23028:SF53">
    <property type="entry name" value="ACYL_TRANSF_3 DOMAIN-CONTAINING PROTEIN"/>
    <property type="match status" value="1"/>
</dbReference>
<organism evidence="3 4">
    <name type="scientific">Arthrobacter sedimenti</name>
    <dbReference type="NCBI Taxonomy" id="2694931"/>
    <lineage>
        <taxon>Bacteria</taxon>
        <taxon>Bacillati</taxon>
        <taxon>Actinomycetota</taxon>
        <taxon>Actinomycetes</taxon>
        <taxon>Micrococcales</taxon>
        <taxon>Micrococcaceae</taxon>
        <taxon>Arthrobacter</taxon>
    </lineage>
</organism>
<name>A0ABV8WDF3_9MICC</name>
<keyword evidence="1" id="KW-0812">Transmembrane</keyword>
<feature type="domain" description="Acyltransferase 3" evidence="2">
    <location>
        <begin position="26"/>
        <end position="338"/>
    </location>
</feature>
<reference evidence="4" key="1">
    <citation type="journal article" date="2019" name="Int. J. Syst. Evol. Microbiol.">
        <title>The Global Catalogue of Microorganisms (GCM) 10K type strain sequencing project: providing services to taxonomists for standard genome sequencing and annotation.</title>
        <authorList>
            <consortium name="The Broad Institute Genomics Platform"/>
            <consortium name="The Broad Institute Genome Sequencing Center for Infectious Disease"/>
            <person name="Wu L."/>
            <person name="Ma J."/>
        </authorList>
    </citation>
    <scope>NUCLEOTIDE SEQUENCE [LARGE SCALE GENOMIC DNA]</scope>
    <source>
        <strain evidence="4">PJ61</strain>
    </source>
</reference>
<feature type="transmembrane region" description="Helical" evidence="1">
    <location>
        <begin position="194"/>
        <end position="214"/>
    </location>
</feature>
<evidence type="ECO:0000313" key="4">
    <source>
        <dbReference type="Proteomes" id="UP001595778"/>
    </source>
</evidence>
<feature type="transmembrane region" description="Helical" evidence="1">
    <location>
        <begin position="250"/>
        <end position="281"/>
    </location>
</feature>
<dbReference type="InterPro" id="IPR050879">
    <property type="entry name" value="Acyltransferase_3"/>
</dbReference>
<feature type="transmembrane region" description="Helical" evidence="1">
    <location>
        <begin position="168"/>
        <end position="187"/>
    </location>
</feature>
<comment type="caution">
    <text evidence="3">The sequence shown here is derived from an EMBL/GenBank/DDBJ whole genome shotgun (WGS) entry which is preliminary data.</text>
</comment>
<feature type="transmembrane region" description="Helical" evidence="1">
    <location>
        <begin position="220"/>
        <end position="238"/>
    </location>
</feature>
<dbReference type="EC" id="2.3.-.-" evidence="3"/>
<dbReference type="Proteomes" id="UP001595778">
    <property type="component" value="Unassembled WGS sequence"/>
</dbReference>
<keyword evidence="1" id="KW-0472">Membrane</keyword>
<keyword evidence="1" id="KW-1133">Transmembrane helix</keyword>
<feature type="transmembrane region" description="Helical" evidence="1">
    <location>
        <begin position="320"/>
        <end position="342"/>
    </location>
</feature>
<keyword evidence="3" id="KW-0808">Transferase</keyword>
<evidence type="ECO:0000313" key="3">
    <source>
        <dbReference type="EMBL" id="MFC4394712.1"/>
    </source>
</evidence>